<dbReference type="PANTHER" id="PTHR21220:SF0">
    <property type="entry name" value="DNA-DEPENDENT METALLOPROTEASE SPRTN"/>
    <property type="match status" value="1"/>
</dbReference>
<dbReference type="PANTHER" id="PTHR21220">
    <property type="entry name" value="DNA-DEPENDENT METALLOPROTEASE SPRTN"/>
    <property type="match status" value="1"/>
</dbReference>
<name>A0AAX6QKC5_HETGA</name>
<keyword evidence="2" id="KW-0539">Nucleus</keyword>
<proteinExistence type="predicted"/>
<keyword evidence="5" id="KW-1185">Reference proteome</keyword>
<dbReference type="Proteomes" id="UP000694906">
    <property type="component" value="Unplaced"/>
</dbReference>
<dbReference type="GO" id="GO:0003697">
    <property type="term" value="F:single-stranded DNA binding"/>
    <property type="evidence" value="ECO:0007669"/>
    <property type="project" value="InterPro"/>
</dbReference>
<feature type="region of interest" description="Disordered" evidence="3">
    <location>
        <begin position="349"/>
        <end position="382"/>
    </location>
</feature>
<gene>
    <name evidence="6" type="primary">LOC101714760</name>
</gene>
<evidence type="ECO:0000256" key="3">
    <source>
        <dbReference type="SAM" id="MobiDB-lite"/>
    </source>
</evidence>
<feature type="compositionally biased region" description="Basic and acidic residues" evidence="3">
    <location>
        <begin position="238"/>
        <end position="248"/>
    </location>
</feature>
<reference evidence="6" key="1">
    <citation type="submission" date="2025-08" db="UniProtKB">
        <authorList>
            <consortium name="RefSeq"/>
        </authorList>
    </citation>
    <scope>IDENTIFICATION</scope>
</reference>
<evidence type="ECO:0000256" key="2">
    <source>
        <dbReference type="ARBA" id="ARBA00023242"/>
    </source>
</evidence>
<evidence type="ECO:0000313" key="5">
    <source>
        <dbReference type="Proteomes" id="UP000694906"/>
    </source>
</evidence>
<accession>A0AAX6QKC5</accession>
<dbReference type="Pfam" id="PF22934">
    <property type="entry name" value="SPRTN_ZBD"/>
    <property type="match status" value="1"/>
</dbReference>
<feature type="domain" description="SprT-like" evidence="4">
    <location>
        <begin position="47"/>
        <end position="216"/>
    </location>
</feature>
<dbReference type="GO" id="GO:0031593">
    <property type="term" value="F:polyubiquitin modification-dependent protein binding"/>
    <property type="evidence" value="ECO:0007669"/>
    <property type="project" value="TreeGrafter"/>
</dbReference>
<organism evidence="5 6">
    <name type="scientific">Heterocephalus glaber</name>
    <name type="common">Naked mole rat</name>
    <dbReference type="NCBI Taxonomy" id="10181"/>
    <lineage>
        <taxon>Eukaryota</taxon>
        <taxon>Metazoa</taxon>
        <taxon>Chordata</taxon>
        <taxon>Craniata</taxon>
        <taxon>Vertebrata</taxon>
        <taxon>Euteleostomi</taxon>
        <taxon>Mammalia</taxon>
        <taxon>Eutheria</taxon>
        <taxon>Euarchontoglires</taxon>
        <taxon>Glires</taxon>
        <taxon>Rodentia</taxon>
        <taxon>Hystricomorpha</taxon>
        <taxon>Bathyergidae</taxon>
        <taxon>Heterocephalus</taxon>
    </lineage>
</organism>
<dbReference type="GO" id="GO:0005634">
    <property type="term" value="C:nucleus"/>
    <property type="evidence" value="ECO:0007669"/>
    <property type="project" value="UniProtKB-SubCell"/>
</dbReference>
<sequence>MDEGAMDEDPMVALRAQEEWDARAAKRAARETLSLVDPSWELVDPTPNLQDLFVQLNDSFFRGRLEAVEVKWSLRMTLCAGICSYEGSGGMCSIRISEPLLKFRPRKDLVETLLHEMIHAYLFITNNDKDREGHGPEFCKHMHRINRLTGANITVHRTFHSEVEEYRRHWWRCNGPCQHKPPCYGYVKRATNRAPSAHDSWWAEHQKACGGTYIKIKEPENYSKKGKGKTKQPVSTVENKDKPNRSEARPLIPFSGKGYVLEEVRNPSSSGKAIASRAINESQDLLSQDNSAGAIRPDSTTEVKFKQNGSSENSPHQVPPVHQSVLSTYFPRVLVVNLKAFRSVNGSQLKNGTIGDITKHSVSSSSRRKVPSSKTSLRNPSQVMASASVTASQYGHGSKDKFPGKRPRLEDKSIFDTFTKKEQLQSDRRRLPCACLFLASAHHAHRPQEHNYFHLLPKVSFSLFFKLYKVSLLVYVAVHFHCSVVFV</sequence>
<dbReference type="InterPro" id="IPR044245">
    <property type="entry name" value="Spartan"/>
</dbReference>
<dbReference type="GO" id="GO:0004222">
    <property type="term" value="F:metalloendopeptidase activity"/>
    <property type="evidence" value="ECO:0007669"/>
    <property type="project" value="InterPro"/>
</dbReference>
<dbReference type="KEGG" id="hgl:101714760"/>
<dbReference type="Pfam" id="PF10263">
    <property type="entry name" value="SprT-like"/>
    <property type="match status" value="1"/>
</dbReference>
<evidence type="ECO:0000313" key="6">
    <source>
        <dbReference type="RefSeq" id="XP_012922000.2"/>
    </source>
</evidence>
<comment type="subcellular location">
    <subcellularLocation>
        <location evidence="1">Nucleus</location>
    </subcellularLocation>
</comment>
<dbReference type="GeneID" id="101714760"/>
<dbReference type="InterPro" id="IPR055220">
    <property type="entry name" value="SPRTN_ZBD"/>
</dbReference>
<evidence type="ECO:0000256" key="1">
    <source>
        <dbReference type="ARBA" id="ARBA00004123"/>
    </source>
</evidence>
<dbReference type="InterPro" id="IPR006640">
    <property type="entry name" value="SprT-like_domain"/>
</dbReference>
<dbReference type="AlphaFoldDB" id="A0AAX6QKC5"/>
<dbReference type="SMART" id="SM00731">
    <property type="entry name" value="SprT"/>
    <property type="match status" value="1"/>
</dbReference>
<evidence type="ECO:0000259" key="4">
    <source>
        <dbReference type="SMART" id="SM00731"/>
    </source>
</evidence>
<feature type="region of interest" description="Disordered" evidence="3">
    <location>
        <begin position="220"/>
        <end position="252"/>
    </location>
</feature>
<dbReference type="GO" id="GO:0006974">
    <property type="term" value="P:DNA damage response"/>
    <property type="evidence" value="ECO:0007669"/>
    <property type="project" value="InterPro"/>
</dbReference>
<dbReference type="RefSeq" id="XP_012922000.2">
    <property type="nucleotide sequence ID" value="XM_013066546.2"/>
</dbReference>
<protein>
    <submittedName>
        <fullName evidence="6">SprT-like domain-containing protein Spartan</fullName>
    </submittedName>
</protein>